<dbReference type="GO" id="GO:0006915">
    <property type="term" value="P:apoptotic process"/>
    <property type="evidence" value="ECO:0007669"/>
    <property type="project" value="UniProtKB-KW"/>
</dbReference>
<dbReference type="InterPro" id="IPR015917">
    <property type="entry name" value="Pept_C14A"/>
</dbReference>
<dbReference type="InterPro" id="IPR002138">
    <property type="entry name" value="Pept_C14_p10"/>
</dbReference>
<dbReference type="Pfam" id="PF00656">
    <property type="entry name" value="Peptidase_C14"/>
    <property type="match status" value="1"/>
</dbReference>
<keyword evidence="2" id="KW-0053">Apoptosis</keyword>
<dbReference type="InterPro" id="IPR001309">
    <property type="entry name" value="Pept_C14_p20"/>
</dbReference>
<dbReference type="Gene3D" id="3.40.50.1460">
    <property type="match status" value="1"/>
</dbReference>
<dbReference type="PRINTS" id="PR00376">
    <property type="entry name" value="IL1BCENZYME"/>
</dbReference>
<dbReference type="GO" id="GO:0043067">
    <property type="term" value="P:regulation of programmed cell death"/>
    <property type="evidence" value="ECO:0007669"/>
    <property type="project" value="UniProtKB-ARBA"/>
</dbReference>
<reference evidence="6" key="1">
    <citation type="submission" date="2016-10" db="EMBL/GenBank/DDBJ databases">
        <title>Identification and characterization of apoptosis related genes based on the Locusta migratoria transcriptome.</title>
        <authorList>
            <person name="Zhao X."/>
            <person name="Zhang J."/>
        </authorList>
    </citation>
    <scope>NUCLEOTIDE SEQUENCE</scope>
</reference>
<sequence length="236" mass="27160">MNHKWRGEAHIFYHKTFEMKRSPRNGTEDDRDKLVLTFQNLDFNVKCHNDLSLSEIEGILRDVAARDHTDCDCLVVAVLTHCGLDKLLVARDEEYDISTLLNPFIGSRCRGLATKPKLFFIQTCKGEYGDLQGRGPRRGDSIDGVPDLAPLKTYQVPSHADILIWYAPFDEQYDRTRYKEPSCVRCLHSVFAKRDTSLHLVSLLTDVTRQFGELGYRRGERVPCFTTSLTRLLYFP</sequence>
<dbReference type="GO" id="GO:0051604">
    <property type="term" value="P:protein maturation"/>
    <property type="evidence" value="ECO:0007669"/>
    <property type="project" value="UniProtKB-ARBA"/>
</dbReference>
<dbReference type="GO" id="GO:0004197">
    <property type="term" value="F:cysteine-type endopeptidase activity"/>
    <property type="evidence" value="ECO:0007669"/>
    <property type="project" value="InterPro"/>
</dbReference>
<feature type="domain" description="Caspase family p10" evidence="4">
    <location>
        <begin position="152"/>
        <end position="236"/>
    </location>
</feature>
<dbReference type="PANTHER" id="PTHR48169:SF1">
    <property type="entry name" value="ASTROCYTIC PHOSPHOPROTEIN PEA-15"/>
    <property type="match status" value="1"/>
</dbReference>
<dbReference type="GO" id="GO:0006508">
    <property type="term" value="P:proteolysis"/>
    <property type="evidence" value="ECO:0007669"/>
    <property type="project" value="InterPro"/>
</dbReference>
<dbReference type="InterPro" id="IPR011600">
    <property type="entry name" value="Pept_C14_caspase"/>
</dbReference>
<organism evidence="6">
    <name type="scientific">Locusta migratoria</name>
    <name type="common">Migratory locust</name>
    <dbReference type="NCBI Taxonomy" id="7004"/>
    <lineage>
        <taxon>Eukaryota</taxon>
        <taxon>Metazoa</taxon>
        <taxon>Ecdysozoa</taxon>
        <taxon>Arthropoda</taxon>
        <taxon>Hexapoda</taxon>
        <taxon>Insecta</taxon>
        <taxon>Pterygota</taxon>
        <taxon>Neoptera</taxon>
        <taxon>Polyneoptera</taxon>
        <taxon>Orthoptera</taxon>
        <taxon>Caelifera</taxon>
        <taxon>Acrididea</taxon>
        <taxon>Acridomorpha</taxon>
        <taxon>Acridoidea</taxon>
        <taxon>Acrididae</taxon>
        <taxon>Oedipodinae</taxon>
        <taxon>Locusta</taxon>
    </lineage>
</organism>
<dbReference type="PROSITE" id="PS50207">
    <property type="entry name" value="CASPASE_P10"/>
    <property type="match status" value="1"/>
</dbReference>
<dbReference type="PANTHER" id="PTHR48169">
    <property type="entry name" value="DED DOMAIN-CONTAINING PROTEIN"/>
    <property type="match status" value="1"/>
</dbReference>
<protein>
    <submittedName>
        <fullName evidence="6">Caspase 1-like protein</fullName>
    </submittedName>
</protein>
<evidence type="ECO:0000259" key="4">
    <source>
        <dbReference type="PROSITE" id="PS50207"/>
    </source>
</evidence>
<feature type="domain" description="Caspase family p20" evidence="5">
    <location>
        <begin position="5"/>
        <end position="128"/>
    </location>
</feature>
<dbReference type="EMBL" id="KY056146">
    <property type="protein sequence ID" value="ATX63068.1"/>
    <property type="molecule type" value="mRNA"/>
</dbReference>
<dbReference type="SMART" id="SM00115">
    <property type="entry name" value="CASc"/>
    <property type="match status" value="1"/>
</dbReference>
<evidence type="ECO:0000256" key="1">
    <source>
        <dbReference type="ARBA" id="ARBA00010134"/>
    </source>
</evidence>
<dbReference type="SUPFAM" id="SSF52129">
    <property type="entry name" value="Caspase-like"/>
    <property type="match status" value="1"/>
</dbReference>
<evidence type="ECO:0000313" key="6">
    <source>
        <dbReference type="EMBL" id="ATX63068.1"/>
    </source>
</evidence>
<evidence type="ECO:0000256" key="3">
    <source>
        <dbReference type="RuleBase" id="RU003971"/>
    </source>
</evidence>
<evidence type="ECO:0000256" key="2">
    <source>
        <dbReference type="ARBA" id="ARBA00022703"/>
    </source>
</evidence>
<name>A0A3S6Q0H6_LOCMI</name>
<proteinExistence type="evidence at transcript level"/>
<dbReference type="GO" id="GO:0005737">
    <property type="term" value="C:cytoplasm"/>
    <property type="evidence" value="ECO:0007669"/>
    <property type="project" value="UniProtKB-ARBA"/>
</dbReference>
<dbReference type="PROSITE" id="PS50208">
    <property type="entry name" value="CASPASE_P20"/>
    <property type="match status" value="1"/>
</dbReference>
<evidence type="ECO:0000259" key="5">
    <source>
        <dbReference type="PROSITE" id="PS50208"/>
    </source>
</evidence>
<comment type="similarity">
    <text evidence="1 3">Belongs to the peptidase C14A family.</text>
</comment>
<accession>A0A3S6Q0H6</accession>
<dbReference type="InterPro" id="IPR029030">
    <property type="entry name" value="Caspase-like_dom_sf"/>
</dbReference>
<dbReference type="AlphaFoldDB" id="A0A3S6Q0H6"/>